<comment type="caution">
    <text evidence="2">The sequence shown here is derived from an EMBL/GenBank/DDBJ whole genome shotgun (WGS) entry which is preliminary data.</text>
</comment>
<proteinExistence type="predicted"/>
<organism evidence="2">
    <name type="scientific">marine sediment metagenome</name>
    <dbReference type="NCBI Taxonomy" id="412755"/>
    <lineage>
        <taxon>unclassified sequences</taxon>
        <taxon>metagenomes</taxon>
        <taxon>ecological metagenomes</taxon>
    </lineage>
</organism>
<reference evidence="2" key="1">
    <citation type="journal article" date="2015" name="Nature">
        <title>Complex archaea that bridge the gap between prokaryotes and eukaryotes.</title>
        <authorList>
            <person name="Spang A."/>
            <person name="Saw J.H."/>
            <person name="Jorgensen S.L."/>
            <person name="Zaremba-Niedzwiedzka K."/>
            <person name="Martijn J."/>
            <person name="Lind A.E."/>
            <person name="van Eijk R."/>
            <person name="Schleper C."/>
            <person name="Guy L."/>
            <person name="Ettema T.J."/>
        </authorList>
    </citation>
    <scope>NUCLEOTIDE SEQUENCE</scope>
</reference>
<dbReference type="EMBL" id="LAZR01001410">
    <property type="protein sequence ID" value="KKN45116.1"/>
    <property type="molecule type" value="Genomic_DNA"/>
</dbReference>
<evidence type="ECO:0000313" key="2">
    <source>
        <dbReference type="EMBL" id="KKN45116.1"/>
    </source>
</evidence>
<dbReference type="Pfam" id="PF22262">
    <property type="entry name" value="DUF6950"/>
    <property type="match status" value="1"/>
</dbReference>
<dbReference type="InterPro" id="IPR053802">
    <property type="entry name" value="DUF6950"/>
</dbReference>
<gene>
    <name evidence="2" type="ORF">LCGC14_0686180</name>
</gene>
<evidence type="ECO:0000259" key="1">
    <source>
        <dbReference type="Pfam" id="PF22262"/>
    </source>
</evidence>
<dbReference type="AlphaFoldDB" id="A0A0F9T808"/>
<name>A0A0F9T808_9ZZZZ</name>
<accession>A0A0F9T808</accession>
<feature type="domain" description="DUF6950" evidence="1">
    <location>
        <begin position="7"/>
        <end position="132"/>
    </location>
</feature>
<protein>
    <recommendedName>
        <fullName evidence="1">DUF6950 domain-containing protein</fullName>
    </recommendedName>
</protein>
<sequence length="151" mass="16855">MTRPRLERVENWDSRLVEFAREVTDQPFEWGVTDCASLARRGLEVVFGLDLWRGHVGTWKTRRGALGVSGRTEHQEALRASGAVEVGKHYAWSADVALGDSVDDHGMLQVALLLPTRKAMTSTPERGVLIVDKLSLAEGTTFWRYTTEETG</sequence>